<dbReference type="EMBL" id="BNJK01000001">
    <property type="protein sequence ID" value="GHO94719.1"/>
    <property type="molecule type" value="Genomic_DNA"/>
</dbReference>
<accession>A0A8J3N0Z8</accession>
<dbReference type="Proteomes" id="UP000597444">
    <property type="component" value="Unassembled WGS sequence"/>
</dbReference>
<dbReference type="InterPro" id="IPR029063">
    <property type="entry name" value="SAM-dependent_MTases_sf"/>
</dbReference>
<evidence type="ECO:0000313" key="2">
    <source>
        <dbReference type="EMBL" id="GHO94719.1"/>
    </source>
</evidence>
<proteinExistence type="predicted"/>
<dbReference type="InterPro" id="IPR050508">
    <property type="entry name" value="Methyltransf_Superfamily"/>
</dbReference>
<dbReference type="PANTHER" id="PTHR42912">
    <property type="entry name" value="METHYLTRANSFERASE"/>
    <property type="match status" value="1"/>
</dbReference>
<dbReference type="Pfam" id="PF13649">
    <property type="entry name" value="Methyltransf_25"/>
    <property type="match status" value="1"/>
</dbReference>
<feature type="domain" description="Methyltransferase" evidence="1">
    <location>
        <begin position="128"/>
        <end position="225"/>
    </location>
</feature>
<sequence length="310" mass="35091">MQALFANPFHITDLQIFDDNTLYMLLADGSFGLTTEQLAHSLHNAPELFIKRVQHALPPQQRSPFKQAYNHPPTAAAITDAQQEVLNRFFWELTYWKTPELYEELVEGEHLHPGIFQNLEGEIRGKSVLDVGAGTGRATLECLRYGARFLYAVEPSPGLRRIIQQKLARSLAEGRLALAAGRFEALPLADRSVDTTLSCSAFTTDPAQGGEAGLAEMKRVTRPGGKIILIWPRSEDLAWLHERGFQHIVLPIREEMSIHFRSLNSALHCARRFYAHNQAVARYILRKHRSEVPFSVIGNNPPRDYCWLEV</sequence>
<keyword evidence="3" id="KW-1185">Reference proteome</keyword>
<evidence type="ECO:0000259" key="1">
    <source>
        <dbReference type="Pfam" id="PF13649"/>
    </source>
</evidence>
<gene>
    <name evidence="2" type="ORF">KSF_047670</name>
</gene>
<dbReference type="GO" id="GO:0008168">
    <property type="term" value="F:methyltransferase activity"/>
    <property type="evidence" value="ECO:0007669"/>
    <property type="project" value="TreeGrafter"/>
</dbReference>
<reference evidence="2" key="1">
    <citation type="submission" date="2020-10" db="EMBL/GenBank/DDBJ databases">
        <title>Taxonomic study of unclassified bacteria belonging to the class Ktedonobacteria.</title>
        <authorList>
            <person name="Yabe S."/>
            <person name="Wang C.M."/>
            <person name="Zheng Y."/>
            <person name="Sakai Y."/>
            <person name="Cavaletti L."/>
            <person name="Monciardini P."/>
            <person name="Donadio S."/>
        </authorList>
    </citation>
    <scope>NUCLEOTIDE SEQUENCE</scope>
    <source>
        <strain evidence="2">ID150040</strain>
    </source>
</reference>
<evidence type="ECO:0000313" key="3">
    <source>
        <dbReference type="Proteomes" id="UP000597444"/>
    </source>
</evidence>
<dbReference type="InterPro" id="IPR041698">
    <property type="entry name" value="Methyltransf_25"/>
</dbReference>
<comment type="caution">
    <text evidence="2">The sequence shown here is derived from an EMBL/GenBank/DDBJ whole genome shotgun (WGS) entry which is preliminary data.</text>
</comment>
<organism evidence="2 3">
    <name type="scientific">Reticulibacter mediterranei</name>
    <dbReference type="NCBI Taxonomy" id="2778369"/>
    <lineage>
        <taxon>Bacteria</taxon>
        <taxon>Bacillati</taxon>
        <taxon>Chloroflexota</taxon>
        <taxon>Ktedonobacteria</taxon>
        <taxon>Ktedonobacterales</taxon>
        <taxon>Reticulibacteraceae</taxon>
        <taxon>Reticulibacter</taxon>
    </lineage>
</organism>
<dbReference type="Gene3D" id="3.40.50.150">
    <property type="entry name" value="Vaccinia Virus protein VP39"/>
    <property type="match status" value="1"/>
</dbReference>
<dbReference type="RefSeq" id="WP_220205434.1">
    <property type="nucleotide sequence ID" value="NZ_BNJK01000001.1"/>
</dbReference>
<dbReference type="PANTHER" id="PTHR42912:SF95">
    <property type="entry name" value="METHYLTRANSFERASE TYPE 11 DOMAIN-CONTAINING PROTEIN"/>
    <property type="match status" value="1"/>
</dbReference>
<protein>
    <recommendedName>
        <fullName evidence="1">Methyltransferase domain-containing protein</fullName>
    </recommendedName>
</protein>
<name>A0A8J3N0Z8_9CHLR</name>
<dbReference type="AlphaFoldDB" id="A0A8J3N0Z8"/>
<dbReference type="CDD" id="cd02440">
    <property type="entry name" value="AdoMet_MTases"/>
    <property type="match status" value="1"/>
</dbReference>
<dbReference type="SUPFAM" id="SSF53335">
    <property type="entry name" value="S-adenosyl-L-methionine-dependent methyltransferases"/>
    <property type="match status" value="1"/>
</dbReference>